<dbReference type="InterPro" id="IPR039697">
    <property type="entry name" value="Alcohol_dehydrogenase_Fe"/>
</dbReference>
<sequence length="386" mass="40057">MSRYQLSHLPRITGGPGARELAGELTAARLGAGAQVLLVADPGLKATGLIDDVEASLRKAGLGVSVFSDFGGDPTIASADAAAAQARRTKAKAVVSLGGGSALDLGKVVAAVATTAATARRSAEDYELCKRPFPRKRLVSLVIPTTSGTGSECTRTAILTRSDKAKVWLWGEELKPDEVILDPETTLSLPPVLTAWTGIDALVHALEATTNGNATPANNVYAHEAIRLAVANLPDAVGKGSDLAAREGLQRAAALAGIAIDNCGTAVAHNIGHALGSLRPVQHGRSVALGMIATLDWNIAGDDGRFAAAARAMGLTSAADLPTAFEKLVRAIGIKVSLADEFEGISATRLAEQMARPENAAMRASNRRTIEEADLIRFAERVLTQV</sequence>
<comment type="caution">
    <text evidence="8">The sequence shown here is derived from an EMBL/GenBank/DDBJ whole genome shotgun (WGS) entry which is preliminary data.</text>
</comment>
<dbReference type="PROSITE" id="PS00913">
    <property type="entry name" value="ADH_IRON_1"/>
    <property type="match status" value="1"/>
</dbReference>
<evidence type="ECO:0000256" key="4">
    <source>
        <dbReference type="ARBA" id="ARBA00023027"/>
    </source>
</evidence>
<dbReference type="Pfam" id="PF00465">
    <property type="entry name" value="Fe-ADH"/>
    <property type="match status" value="1"/>
</dbReference>
<keyword evidence="4" id="KW-0520">NAD</keyword>
<dbReference type="Gene3D" id="3.40.50.1970">
    <property type="match status" value="1"/>
</dbReference>
<evidence type="ECO:0000256" key="1">
    <source>
        <dbReference type="ARBA" id="ARBA00001962"/>
    </source>
</evidence>
<dbReference type="EMBL" id="PUEJ01000008">
    <property type="protein sequence ID" value="PRH85412.1"/>
    <property type="molecule type" value="Genomic_DNA"/>
</dbReference>
<protein>
    <submittedName>
        <fullName evidence="8">Alcohol dehydrogenase</fullName>
    </submittedName>
</protein>
<evidence type="ECO:0000256" key="5">
    <source>
        <dbReference type="ARBA" id="ARBA00049243"/>
    </source>
</evidence>
<dbReference type="GO" id="GO:0004022">
    <property type="term" value="F:alcohol dehydrogenase (NAD+) activity"/>
    <property type="evidence" value="ECO:0007669"/>
    <property type="project" value="UniProtKB-EC"/>
</dbReference>
<keyword evidence="3" id="KW-0560">Oxidoreductase</keyword>
<comment type="catalytic activity">
    <reaction evidence="5">
        <text>a primary alcohol + NAD(+) = an aldehyde + NADH + H(+)</text>
        <dbReference type="Rhea" id="RHEA:10736"/>
        <dbReference type="ChEBI" id="CHEBI:15378"/>
        <dbReference type="ChEBI" id="CHEBI:15734"/>
        <dbReference type="ChEBI" id="CHEBI:17478"/>
        <dbReference type="ChEBI" id="CHEBI:57540"/>
        <dbReference type="ChEBI" id="CHEBI:57945"/>
        <dbReference type="EC" id="1.1.1.1"/>
    </reaction>
</comment>
<dbReference type="Pfam" id="PF25137">
    <property type="entry name" value="ADH_Fe_C"/>
    <property type="match status" value="1"/>
</dbReference>
<keyword evidence="9" id="KW-1185">Reference proteome</keyword>
<evidence type="ECO:0000313" key="8">
    <source>
        <dbReference type="EMBL" id="PRH85412.1"/>
    </source>
</evidence>
<dbReference type="InterPro" id="IPR056798">
    <property type="entry name" value="ADH_Fe_C"/>
</dbReference>
<name>A0A2S9Q7T2_9HYPH</name>
<dbReference type="OrthoDB" id="9815791at2"/>
<dbReference type="SUPFAM" id="SSF56796">
    <property type="entry name" value="Dehydroquinate synthase-like"/>
    <property type="match status" value="1"/>
</dbReference>
<organism evidence="8 9">
    <name type="scientific">Labrys okinawensis</name>
    <dbReference type="NCBI Taxonomy" id="346911"/>
    <lineage>
        <taxon>Bacteria</taxon>
        <taxon>Pseudomonadati</taxon>
        <taxon>Pseudomonadota</taxon>
        <taxon>Alphaproteobacteria</taxon>
        <taxon>Hyphomicrobiales</taxon>
        <taxon>Xanthobacteraceae</taxon>
        <taxon>Labrys</taxon>
    </lineage>
</organism>
<evidence type="ECO:0000256" key="3">
    <source>
        <dbReference type="ARBA" id="ARBA00023002"/>
    </source>
</evidence>
<evidence type="ECO:0000256" key="2">
    <source>
        <dbReference type="ARBA" id="ARBA00007358"/>
    </source>
</evidence>
<dbReference type="Gene3D" id="1.20.1090.10">
    <property type="entry name" value="Dehydroquinate synthase-like - alpha domain"/>
    <property type="match status" value="1"/>
</dbReference>
<comment type="cofactor">
    <cofactor evidence="1">
        <name>Fe cation</name>
        <dbReference type="ChEBI" id="CHEBI:24875"/>
    </cofactor>
</comment>
<dbReference type="PANTHER" id="PTHR11496:SF102">
    <property type="entry name" value="ALCOHOL DEHYDROGENASE 4"/>
    <property type="match status" value="1"/>
</dbReference>
<dbReference type="RefSeq" id="WP_105863973.1">
    <property type="nucleotide sequence ID" value="NZ_PUEJ01000008.1"/>
</dbReference>
<comment type="similarity">
    <text evidence="2">Belongs to the iron-containing alcohol dehydrogenase family.</text>
</comment>
<evidence type="ECO:0000313" key="9">
    <source>
        <dbReference type="Proteomes" id="UP000237682"/>
    </source>
</evidence>
<feature type="domain" description="Fe-containing alcohol dehydrogenase-like C-terminal" evidence="7">
    <location>
        <begin position="194"/>
        <end position="374"/>
    </location>
</feature>
<evidence type="ECO:0000259" key="6">
    <source>
        <dbReference type="Pfam" id="PF00465"/>
    </source>
</evidence>
<reference evidence="8 9" key="1">
    <citation type="submission" date="2018-02" db="EMBL/GenBank/DDBJ databases">
        <title>Whole genome sequencing of endophytic bacterium.</title>
        <authorList>
            <person name="Eedara R."/>
            <person name="Podile A.R."/>
        </authorList>
    </citation>
    <scope>NUCLEOTIDE SEQUENCE [LARGE SCALE GENOMIC DNA]</scope>
    <source>
        <strain evidence="8 9">RP1T</strain>
    </source>
</reference>
<dbReference type="Proteomes" id="UP000237682">
    <property type="component" value="Unassembled WGS sequence"/>
</dbReference>
<gene>
    <name evidence="8" type="ORF">C5L14_20660</name>
</gene>
<dbReference type="GO" id="GO:0046872">
    <property type="term" value="F:metal ion binding"/>
    <property type="evidence" value="ECO:0007669"/>
    <property type="project" value="InterPro"/>
</dbReference>
<dbReference type="InterPro" id="IPR018211">
    <property type="entry name" value="ADH_Fe_CS"/>
</dbReference>
<evidence type="ECO:0000259" key="7">
    <source>
        <dbReference type="Pfam" id="PF25137"/>
    </source>
</evidence>
<proteinExistence type="inferred from homology"/>
<dbReference type="PANTHER" id="PTHR11496">
    <property type="entry name" value="ALCOHOL DEHYDROGENASE"/>
    <property type="match status" value="1"/>
</dbReference>
<dbReference type="FunFam" id="3.40.50.1970:FF:000003">
    <property type="entry name" value="Alcohol dehydrogenase, iron-containing"/>
    <property type="match status" value="1"/>
</dbReference>
<dbReference type="AlphaFoldDB" id="A0A2S9Q7T2"/>
<accession>A0A2S9Q7T2</accession>
<feature type="domain" description="Alcohol dehydrogenase iron-type/glycerol dehydrogenase GldA" evidence="6">
    <location>
        <begin position="11"/>
        <end position="183"/>
    </location>
</feature>
<dbReference type="InterPro" id="IPR001670">
    <property type="entry name" value="ADH_Fe/GldA"/>
</dbReference>